<feature type="non-terminal residue" evidence="1">
    <location>
        <position position="66"/>
    </location>
</feature>
<evidence type="ECO:0008006" key="3">
    <source>
        <dbReference type="Google" id="ProtNLM"/>
    </source>
</evidence>
<dbReference type="SUPFAM" id="SSF56672">
    <property type="entry name" value="DNA/RNA polymerases"/>
    <property type="match status" value="1"/>
</dbReference>
<accession>A0A1R3R5L0</accession>
<protein>
    <recommendedName>
        <fullName evidence="3">Reverse transcriptase domain-containing protein</fullName>
    </recommendedName>
</protein>
<dbReference type="Gene3D" id="3.30.70.270">
    <property type="match status" value="1"/>
</dbReference>
<dbReference type="OrthoDB" id="4365070at2759"/>
<dbReference type="OMA" id="YLNIFHT"/>
<gene>
    <name evidence="1" type="ORF">ASPCADRAFT_21636</name>
</gene>
<dbReference type="InterPro" id="IPR043502">
    <property type="entry name" value="DNA/RNA_pol_sf"/>
</dbReference>
<dbReference type="AlphaFoldDB" id="A0A1R3R5L0"/>
<dbReference type="VEuPathDB" id="FungiDB:ASPCADRAFT_21636"/>
<evidence type="ECO:0000313" key="1">
    <source>
        <dbReference type="EMBL" id="OOF89759.1"/>
    </source>
</evidence>
<organism evidence="1 2">
    <name type="scientific">Aspergillus carbonarius (strain ITEM 5010)</name>
    <dbReference type="NCBI Taxonomy" id="602072"/>
    <lineage>
        <taxon>Eukaryota</taxon>
        <taxon>Fungi</taxon>
        <taxon>Dikarya</taxon>
        <taxon>Ascomycota</taxon>
        <taxon>Pezizomycotina</taxon>
        <taxon>Eurotiomycetes</taxon>
        <taxon>Eurotiomycetidae</taxon>
        <taxon>Eurotiales</taxon>
        <taxon>Aspergillaceae</taxon>
        <taxon>Aspergillus</taxon>
        <taxon>Aspergillus subgen. Circumdati</taxon>
    </lineage>
</organism>
<feature type="non-terminal residue" evidence="1">
    <location>
        <position position="1"/>
    </location>
</feature>
<dbReference type="Proteomes" id="UP000188318">
    <property type="component" value="Unassembled WGS sequence"/>
</dbReference>
<name>A0A1R3R5L0_ASPC5</name>
<evidence type="ECO:0000313" key="2">
    <source>
        <dbReference type="Proteomes" id="UP000188318"/>
    </source>
</evidence>
<reference evidence="2" key="1">
    <citation type="journal article" date="2017" name="Genome Biol.">
        <title>Comparative genomics reveals high biological diversity and specific adaptations in the industrially and medically important fungal genus Aspergillus.</title>
        <authorList>
            <person name="de Vries R.P."/>
            <person name="Riley R."/>
            <person name="Wiebenga A."/>
            <person name="Aguilar-Osorio G."/>
            <person name="Amillis S."/>
            <person name="Uchima C.A."/>
            <person name="Anderluh G."/>
            <person name="Asadollahi M."/>
            <person name="Askin M."/>
            <person name="Barry K."/>
            <person name="Battaglia E."/>
            <person name="Bayram O."/>
            <person name="Benocci T."/>
            <person name="Braus-Stromeyer S.A."/>
            <person name="Caldana C."/>
            <person name="Canovas D."/>
            <person name="Cerqueira G.C."/>
            <person name="Chen F."/>
            <person name="Chen W."/>
            <person name="Choi C."/>
            <person name="Clum A."/>
            <person name="Dos Santos R.A."/>
            <person name="Damasio A.R."/>
            <person name="Diallinas G."/>
            <person name="Emri T."/>
            <person name="Fekete E."/>
            <person name="Flipphi M."/>
            <person name="Freyberg S."/>
            <person name="Gallo A."/>
            <person name="Gournas C."/>
            <person name="Habgood R."/>
            <person name="Hainaut M."/>
            <person name="Harispe M.L."/>
            <person name="Henrissat B."/>
            <person name="Hilden K.S."/>
            <person name="Hope R."/>
            <person name="Hossain A."/>
            <person name="Karabika E."/>
            <person name="Karaffa L."/>
            <person name="Karanyi Z."/>
            <person name="Krasevec N."/>
            <person name="Kuo A."/>
            <person name="Kusch H."/>
            <person name="LaButti K."/>
            <person name="Lagendijk E.L."/>
            <person name="Lapidus A."/>
            <person name="Levasseur A."/>
            <person name="Lindquist E."/>
            <person name="Lipzen A."/>
            <person name="Logrieco A.F."/>
            <person name="MacCabe A."/>
            <person name="Maekelae M.R."/>
            <person name="Malavazi I."/>
            <person name="Melin P."/>
            <person name="Meyer V."/>
            <person name="Mielnichuk N."/>
            <person name="Miskei M."/>
            <person name="Molnar A.P."/>
            <person name="Mule G."/>
            <person name="Ngan C.Y."/>
            <person name="Orejas M."/>
            <person name="Orosz E."/>
            <person name="Ouedraogo J.P."/>
            <person name="Overkamp K.M."/>
            <person name="Park H.-S."/>
            <person name="Perrone G."/>
            <person name="Piumi F."/>
            <person name="Punt P.J."/>
            <person name="Ram A.F."/>
            <person name="Ramon A."/>
            <person name="Rauscher S."/>
            <person name="Record E."/>
            <person name="Riano-Pachon D.M."/>
            <person name="Robert V."/>
            <person name="Roehrig J."/>
            <person name="Ruller R."/>
            <person name="Salamov A."/>
            <person name="Salih N.S."/>
            <person name="Samson R.A."/>
            <person name="Sandor E."/>
            <person name="Sanguinetti M."/>
            <person name="Schuetze T."/>
            <person name="Sepcic K."/>
            <person name="Shelest E."/>
            <person name="Sherlock G."/>
            <person name="Sophianopoulou V."/>
            <person name="Squina F.M."/>
            <person name="Sun H."/>
            <person name="Susca A."/>
            <person name="Todd R.B."/>
            <person name="Tsang A."/>
            <person name="Unkles S.E."/>
            <person name="van de Wiele N."/>
            <person name="van Rossen-Uffink D."/>
            <person name="Oliveira J.V."/>
            <person name="Vesth T.C."/>
            <person name="Visser J."/>
            <person name="Yu J.-H."/>
            <person name="Zhou M."/>
            <person name="Andersen M.R."/>
            <person name="Archer D.B."/>
            <person name="Baker S.E."/>
            <person name="Benoit I."/>
            <person name="Brakhage A.A."/>
            <person name="Braus G.H."/>
            <person name="Fischer R."/>
            <person name="Frisvad J.C."/>
            <person name="Goldman G.H."/>
            <person name="Houbraken J."/>
            <person name="Oakley B."/>
            <person name="Pocsi I."/>
            <person name="Scazzocchio C."/>
            <person name="Seiboth B."/>
            <person name="vanKuyk P.A."/>
            <person name="Wortman J."/>
            <person name="Dyer P.S."/>
            <person name="Grigoriev I.V."/>
        </authorList>
    </citation>
    <scope>NUCLEOTIDE SEQUENCE [LARGE SCALE GENOMIC DNA]</scope>
    <source>
        <strain evidence="2">ITEM 5010</strain>
    </source>
</reference>
<dbReference type="InterPro" id="IPR043128">
    <property type="entry name" value="Rev_trsase/Diguanyl_cyclase"/>
</dbReference>
<dbReference type="EMBL" id="KV908081">
    <property type="protein sequence ID" value="OOF89759.1"/>
    <property type="molecule type" value="Genomic_DNA"/>
</dbReference>
<sequence>NNILENYLNIFHTDYLNNILIYNYFQIKYIKYIRLVFIKLYKIGFFIKILKYKFFMSETKFLDWII</sequence>
<keyword evidence="2" id="KW-1185">Reference proteome</keyword>
<proteinExistence type="predicted"/>